<sequence>MNSIAQVQKTIKKMKAIGKRSYLKGTITNIYSNTSSSFKRYHDILSSRNLFTIALSFNNK</sequence>
<evidence type="ECO:0000313" key="1">
    <source>
        <dbReference type="EMBL" id="RNA12358.1"/>
    </source>
</evidence>
<name>A0A3M7QN32_BRAPC</name>
<evidence type="ECO:0000313" key="2">
    <source>
        <dbReference type="Proteomes" id="UP000276133"/>
    </source>
</evidence>
<keyword evidence="2" id="KW-1185">Reference proteome</keyword>
<protein>
    <submittedName>
        <fullName evidence="1">Uncharacterized protein</fullName>
    </submittedName>
</protein>
<proteinExistence type="predicted"/>
<accession>A0A3M7QN32</accession>
<reference evidence="1 2" key="1">
    <citation type="journal article" date="2018" name="Sci. Rep.">
        <title>Genomic signatures of local adaptation to the degree of environmental predictability in rotifers.</title>
        <authorList>
            <person name="Franch-Gras L."/>
            <person name="Hahn C."/>
            <person name="Garcia-Roger E.M."/>
            <person name="Carmona M.J."/>
            <person name="Serra M."/>
            <person name="Gomez A."/>
        </authorList>
    </citation>
    <scope>NUCLEOTIDE SEQUENCE [LARGE SCALE GENOMIC DNA]</scope>
    <source>
        <strain evidence="1">HYR1</strain>
    </source>
</reference>
<dbReference type="Proteomes" id="UP000276133">
    <property type="component" value="Unassembled WGS sequence"/>
</dbReference>
<dbReference type="AlphaFoldDB" id="A0A3M7QN32"/>
<gene>
    <name evidence="1" type="ORF">BpHYR1_023045</name>
</gene>
<organism evidence="1 2">
    <name type="scientific">Brachionus plicatilis</name>
    <name type="common">Marine rotifer</name>
    <name type="synonym">Brachionus muelleri</name>
    <dbReference type="NCBI Taxonomy" id="10195"/>
    <lineage>
        <taxon>Eukaryota</taxon>
        <taxon>Metazoa</taxon>
        <taxon>Spiralia</taxon>
        <taxon>Gnathifera</taxon>
        <taxon>Rotifera</taxon>
        <taxon>Eurotatoria</taxon>
        <taxon>Monogononta</taxon>
        <taxon>Pseudotrocha</taxon>
        <taxon>Ploima</taxon>
        <taxon>Brachionidae</taxon>
        <taxon>Brachionus</taxon>
    </lineage>
</organism>
<comment type="caution">
    <text evidence="1">The sequence shown here is derived from an EMBL/GenBank/DDBJ whole genome shotgun (WGS) entry which is preliminary data.</text>
</comment>
<dbReference type="EMBL" id="REGN01005708">
    <property type="protein sequence ID" value="RNA12358.1"/>
    <property type="molecule type" value="Genomic_DNA"/>
</dbReference>